<organism evidence="2">
    <name type="scientific">Arcella intermedia</name>
    <dbReference type="NCBI Taxonomy" id="1963864"/>
    <lineage>
        <taxon>Eukaryota</taxon>
        <taxon>Amoebozoa</taxon>
        <taxon>Tubulinea</taxon>
        <taxon>Elardia</taxon>
        <taxon>Arcellinida</taxon>
        <taxon>Sphaerothecina</taxon>
        <taxon>Arcellidae</taxon>
        <taxon>Arcella</taxon>
    </lineage>
</organism>
<dbReference type="EMBL" id="GIBP01006115">
    <property type="protein sequence ID" value="NDV35084.1"/>
    <property type="molecule type" value="Transcribed_RNA"/>
</dbReference>
<dbReference type="InterPro" id="IPR013763">
    <property type="entry name" value="Cyclin-like_dom"/>
</dbReference>
<sequence>MAMSADPRSNLVNMHKANSTSSLFLDKLIPHSADSSILIKCLSRVVHQQVLYHHKVKPTPDIWNEKLHPLGYESQFINFDVPPSMRHIEQLLVRIFTNQILSAECAVMATAYIDRISRRKVKLCPSNWRRILLGALLLSEKVWEDQAVWNVDYAKSFPDISVEDLRYLEREFLIKIQFELTLRPSEYAKYYFGLVALRERTAENYPVKPLDKKTAQNLEAKSKGIAEVAKMEIIHDRPYKSYNYAAPHSNASVSLEQLQRIRVDVNKFT</sequence>
<dbReference type="SMART" id="SM00385">
    <property type="entry name" value="CYCLIN"/>
    <property type="match status" value="1"/>
</dbReference>
<dbReference type="GO" id="GO:0019901">
    <property type="term" value="F:protein kinase binding"/>
    <property type="evidence" value="ECO:0007669"/>
    <property type="project" value="InterPro"/>
</dbReference>
<dbReference type="Pfam" id="PF08613">
    <property type="entry name" value="Cyclin"/>
    <property type="match status" value="1"/>
</dbReference>
<dbReference type="Gene3D" id="1.10.472.10">
    <property type="entry name" value="Cyclin-like"/>
    <property type="match status" value="1"/>
</dbReference>
<dbReference type="InterPro" id="IPR036915">
    <property type="entry name" value="Cyclin-like_sf"/>
</dbReference>
<proteinExistence type="predicted"/>
<protein>
    <recommendedName>
        <fullName evidence="1">Cyclin-like domain-containing protein</fullName>
    </recommendedName>
</protein>
<dbReference type="InterPro" id="IPR013922">
    <property type="entry name" value="Cyclin_PHO80-like"/>
</dbReference>
<dbReference type="PANTHER" id="PTHR14248">
    <property type="entry name" value="CYCLIN Y, ISOFORM A"/>
    <property type="match status" value="1"/>
</dbReference>
<evidence type="ECO:0000313" key="2">
    <source>
        <dbReference type="EMBL" id="NDV35084.1"/>
    </source>
</evidence>
<dbReference type="CDD" id="cd20540">
    <property type="entry name" value="CYCLIN_CCNY_like"/>
    <property type="match status" value="1"/>
</dbReference>
<reference evidence="2" key="1">
    <citation type="journal article" date="2020" name="J. Eukaryot. Microbiol.">
        <title>De novo Sequencing, Assembly and Annotation of the Transcriptome for the Free-Living Testate Amoeba Arcella intermedia.</title>
        <authorList>
            <person name="Ribeiro G.M."/>
            <person name="Porfirio-Sousa A.L."/>
            <person name="Maurer-Alcala X.X."/>
            <person name="Katz L.A."/>
            <person name="Lahr D.J.G."/>
        </authorList>
    </citation>
    <scope>NUCLEOTIDE SEQUENCE</scope>
</reference>
<accession>A0A6B2LDK5</accession>
<feature type="domain" description="Cyclin-like" evidence="1">
    <location>
        <begin position="90"/>
        <end position="174"/>
    </location>
</feature>
<dbReference type="SUPFAM" id="SSF47954">
    <property type="entry name" value="Cyclin-like"/>
    <property type="match status" value="1"/>
</dbReference>
<evidence type="ECO:0000259" key="1">
    <source>
        <dbReference type="SMART" id="SM00385"/>
    </source>
</evidence>
<name>A0A6B2LDK5_9EUKA</name>
<dbReference type="AlphaFoldDB" id="A0A6B2LDK5"/>